<accession>A0A7Z3C228</accession>
<evidence type="ECO:0000313" key="1">
    <source>
        <dbReference type="EMBL" id="QJP94085.1"/>
    </source>
</evidence>
<evidence type="ECO:0000313" key="2">
    <source>
        <dbReference type="Proteomes" id="UP000501669"/>
    </source>
</evidence>
<dbReference type="EMBL" id="CP027561">
    <property type="protein sequence ID" value="QJP94085.1"/>
    <property type="molecule type" value="Genomic_DNA"/>
</dbReference>
<sequence length="228" mass="26408">MSQLNESPHTINVTFSLPPDFNAPLDGNNETVVDVQLINTRQTTSVKHWRYPSIVDGQWNFRFPHRLTDVSVKYRVTVQLFHNGQPLLLEQEHFVIVHQAPHRQTLHLSPIGYLYVEVQEPEMIPPEQAITISLHEKESPDVELARVSHDEETAISFYLKYDPAHVVPGKRYALTGIENRYHQRLSVFPEAIELVPATRPPQSRLLRAIEQWLNEPLRLFTDSLSKIR</sequence>
<dbReference type="RefSeq" id="WP_169429046.1">
    <property type="nucleotide sequence ID" value="NZ_CP027561.1"/>
</dbReference>
<gene>
    <name evidence="1" type="ORF">C6Y56_05570</name>
</gene>
<organism evidence="1 2">
    <name type="scientific">Pseudomonas fluorescens</name>
    <dbReference type="NCBI Taxonomy" id="294"/>
    <lineage>
        <taxon>Bacteria</taxon>
        <taxon>Pseudomonadati</taxon>
        <taxon>Pseudomonadota</taxon>
        <taxon>Gammaproteobacteria</taxon>
        <taxon>Pseudomonadales</taxon>
        <taxon>Pseudomonadaceae</taxon>
        <taxon>Pseudomonas</taxon>
    </lineage>
</organism>
<protein>
    <submittedName>
        <fullName evidence="1">Uncharacterized protein</fullName>
    </submittedName>
</protein>
<name>A0A7Z3C228_PSEFL</name>
<proteinExistence type="predicted"/>
<dbReference type="Proteomes" id="UP000501669">
    <property type="component" value="Chromosome"/>
</dbReference>
<dbReference type="AlphaFoldDB" id="A0A7Z3C228"/>
<reference evidence="1 2" key="1">
    <citation type="submission" date="2018-03" db="EMBL/GenBank/DDBJ databases">
        <title>Complete genome sequence of Pseudomonas fluorescens sp. G7.</title>
        <authorList>
            <person name="Gao C.-H."/>
            <person name="Li Z."/>
            <person name="Cai P."/>
        </authorList>
    </citation>
    <scope>NUCLEOTIDE SEQUENCE [LARGE SCALE GENOMIC DNA]</scope>
    <source>
        <strain evidence="1 2">G7</strain>
    </source>
</reference>